<evidence type="ECO:0000313" key="3">
    <source>
        <dbReference type="Proteomes" id="UP000230233"/>
    </source>
</evidence>
<organism evidence="2 3">
    <name type="scientific">Caenorhabditis nigoni</name>
    <dbReference type="NCBI Taxonomy" id="1611254"/>
    <lineage>
        <taxon>Eukaryota</taxon>
        <taxon>Metazoa</taxon>
        <taxon>Ecdysozoa</taxon>
        <taxon>Nematoda</taxon>
        <taxon>Chromadorea</taxon>
        <taxon>Rhabditida</taxon>
        <taxon>Rhabditina</taxon>
        <taxon>Rhabditomorpha</taxon>
        <taxon>Rhabditoidea</taxon>
        <taxon>Rhabditidae</taxon>
        <taxon>Peloderinae</taxon>
        <taxon>Caenorhabditis</taxon>
    </lineage>
</organism>
<proteinExistence type="predicted"/>
<protein>
    <submittedName>
        <fullName evidence="2">Uncharacterized protein</fullName>
    </submittedName>
</protein>
<comment type="caution">
    <text evidence="2">The sequence shown here is derived from an EMBL/GenBank/DDBJ whole genome shotgun (WGS) entry which is preliminary data.</text>
</comment>
<feature type="compositionally biased region" description="Low complexity" evidence="1">
    <location>
        <begin position="280"/>
        <end position="291"/>
    </location>
</feature>
<accession>A0A2G5TF91</accession>
<sequence>MFSSLSSCHFVVFHVCSEGQKGSKGSTDAYEPNQFFCFRLIEKGQKEEVTPEAATSSLLKAFRIEKVSESYLEKTRTRRNTLYYIMTRTLITAITFLALLHTSTAIQCFDCYGTGPDHKECNQERTCHGVACMIFDAGDNKTASAFCLLAMKGSKMEESKDGCWLEPDGKGKHCMCFTDFCNKLVDRRNTDEVDPMAPLLPTAEFLKQNPLVDYDTPNLGDYADEGSHPAPQNTLFPSADKQDPRVAGVEDEEDDLVPVGFADYEEVEEKRRTTKHHKTTTTTEATPTTTEDGVELPHDADSNVVKTDDEEDVRRPMSRVPEDRKDNEVSAAFKPPSWVLFVFPMAASWARFWSSF</sequence>
<evidence type="ECO:0000313" key="2">
    <source>
        <dbReference type="EMBL" id="PIC25873.1"/>
    </source>
</evidence>
<gene>
    <name evidence="2" type="primary">Cni-Y49G5B.1</name>
    <name evidence="2" type="synonym">Cnig_chr_V.g18634</name>
    <name evidence="2" type="ORF">B9Z55_018634</name>
</gene>
<dbReference type="EMBL" id="PDUG01000005">
    <property type="protein sequence ID" value="PIC25873.1"/>
    <property type="molecule type" value="Genomic_DNA"/>
</dbReference>
<dbReference type="Proteomes" id="UP000230233">
    <property type="component" value="Chromosome V"/>
</dbReference>
<feature type="compositionally biased region" description="Basic and acidic residues" evidence="1">
    <location>
        <begin position="312"/>
        <end position="328"/>
    </location>
</feature>
<dbReference type="OrthoDB" id="5831822at2759"/>
<feature type="region of interest" description="Disordered" evidence="1">
    <location>
        <begin position="220"/>
        <end position="242"/>
    </location>
</feature>
<evidence type="ECO:0000256" key="1">
    <source>
        <dbReference type="SAM" id="MobiDB-lite"/>
    </source>
</evidence>
<keyword evidence="3" id="KW-1185">Reference proteome</keyword>
<reference evidence="3" key="1">
    <citation type="submission" date="2017-10" db="EMBL/GenBank/DDBJ databases">
        <title>Rapid genome shrinkage in a self-fertile nematode reveals novel sperm competition proteins.</title>
        <authorList>
            <person name="Yin D."/>
            <person name="Schwarz E.M."/>
            <person name="Thomas C.G."/>
            <person name="Felde R.L."/>
            <person name="Korf I.F."/>
            <person name="Cutter A.D."/>
            <person name="Schartner C.M."/>
            <person name="Ralston E.J."/>
            <person name="Meyer B.J."/>
            <person name="Haag E.S."/>
        </authorList>
    </citation>
    <scope>NUCLEOTIDE SEQUENCE [LARGE SCALE GENOMIC DNA]</scope>
    <source>
        <strain evidence="3">JU1422</strain>
    </source>
</reference>
<name>A0A2G5TF91_9PELO</name>
<dbReference type="AlphaFoldDB" id="A0A2G5TF91"/>
<feature type="region of interest" description="Disordered" evidence="1">
    <location>
        <begin position="267"/>
        <end position="328"/>
    </location>
</feature>